<gene>
    <name evidence="2" type="ORF">GGR03_000626</name>
</gene>
<sequence length="58" mass="6151">MNWGFEDFAAAAALLGAAGIALVLIYESMHSQLRRVFLGVAVLVVTLAIWAHLAVGIL</sequence>
<keyword evidence="1" id="KW-1133">Transmembrane helix</keyword>
<dbReference type="EMBL" id="JACIEM010000001">
    <property type="protein sequence ID" value="MBB4001579.1"/>
    <property type="molecule type" value="Genomic_DNA"/>
</dbReference>
<evidence type="ECO:0000313" key="3">
    <source>
        <dbReference type="Proteomes" id="UP000588647"/>
    </source>
</evidence>
<evidence type="ECO:0000256" key="1">
    <source>
        <dbReference type="SAM" id="Phobius"/>
    </source>
</evidence>
<organism evidence="2 3">
    <name type="scientific">Aurantimonas endophytica</name>
    <dbReference type="NCBI Taxonomy" id="1522175"/>
    <lineage>
        <taxon>Bacteria</taxon>
        <taxon>Pseudomonadati</taxon>
        <taxon>Pseudomonadota</taxon>
        <taxon>Alphaproteobacteria</taxon>
        <taxon>Hyphomicrobiales</taxon>
        <taxon>Aurantimonadaceae</taxon>
        <taxon>Aurantimonas</taxon>
    </lineage>
</organism>
<feature type="transmembrane region" description="Helical" evidence="1">
    <location>
        <begin position="37"/>
        <end position="57"/>
    </location>
</feature>
<evidence type="ECO:0000313" key="2">
    <source>
        <dbReference type="EMBL" id="MBB4001579.1"/>
    </source>
</evidence>
<comment type="caution">
    <text evidence="2">The sequence shown here is derived from an EMBL/GenBank/DDBJ whole genome shotgun (WGS) entry which is preliminary data.</text>
</comment>
<proteinExistence type="predicted"/>
<dbReference type="AlphaFoldDB" id="A0A7W6MN84"/>
<accession>A0A7W6MN84</accession>
<keyword evidence="3" id="KW-1185">Reference proteome</keyword>
<feature type="transmembrane region" description="Helical" evidence="1">
    <location>
        <begin position="6"/>
        <end position="25"/>
    </location>
</feature>
<keyword evidence="1" id="KW-0472">Membrane</keyword>
<dbReference type="RefSeq" id="WP_183206091.1">
    <property type="nucleotide sequence ID" value="NZ_JAAAMM010000001.1"/>
</dbReference>
<reference evidence="2 3" key="1">
    <citation type="submission" date="2020-08" db="EMBL/GenBank/DDBJ databases">
        <title>Genomic Encyclopedia of Type Strains, Phase IV (KMG-IV): sequencing the most valuable type-strain genomes for metagenomic binning, comparative biology and taxonomic classification.</title>
        <authorList>
            <person name="Goeker M."/>
        </authorList>
    </citation>
    <scope>NUCLEOTIDE SEQUENCE [LARGE SCALE GENOMIC DNA]</scope>
    <source>
        <strain evidence="2 3">DSM 103570</strain>
    </source>
</reference>
<keyword evidence="1" id="KW-0812">Transmembrane</keyword>
<name>A0A7W6MN84_9HYPH</name>
<dbReference type="Proteomes" id="UP000588647">
    <property type="component" value="Unassembled WGS sequence"/>
</dbReference>
<protein>
    <submittedName>
        <fullName evidence="2">Uncharacterized protein</fullName>
    </submittedName>
</protein>